<sequence>MVGAPVYAFFVGGTASILEYYLTSLIGLEILIGVGGGSGVQQAYLVAQPVLATQDVAIGLAVIVLA</sequence>
<keyword evidence="1" id="KW-0472">Membrane</keyword>
<reference evidence="3" key="1">
    <citation type="journal article" date="2017" name="Nat. Microbiol.">
        <title>Global analysis of biosynthetic gene clusters reveals vast potential of secondary metabolite production in Penicillium species.</title>
        <authorList>
            <person name="Nielsen J.C."/>
            <person name="Grijseels S."/>
            <person name="Prigent S."/>
            <person name="Ji B."/>
            <person name="Dainat J."/>
            <person name="Nielsen K.F."/>
            <person name="Frisvad J.C."/>
            <person name="Workman M."/>
            <person name="Nielsen J."/>
        </authorList>
    </citation>
    <scope>NUCLEOTIDE SEQUENCE [LARGE SCALE GENOMIC DNA]</scope>
    <source>
        <strain evidence="3">IBT 29525</strain>
    </source>
</reference>
<dbReference type="EMBL" id="MDYO01000003">
    <property type="protein sequence ID" value="OQE01875.1"/>
    <property type="molecule type" value="Genomic_DNA"/>
</dbReference>
<dbReference type="Proteomes" id="UP000191612">
    <property type="component" value="Unassembled WGS sequence"/>
</dbReference>
<accession>A0A1V6RJ92</accession>
<feature type="transmembrane region" description="Helical" evidence="1">
    <location>
        <begin position="44"/>
        <end position="65"/>
    </location>
</feature>
<evidence type="ECO:0000256" key="1">
    <source>
        <dbReference type="SAM" id="Phobius"/>
    </source>
</evidence>
<keyword evidence="1" id="KW-0812">Transmembrane</keyword>
<gene>
    <name evidence="2" type="ORF">PENSOL_c003G00209</name>
</gene>
<name>A0A1V6RJ92_9EURO</name>
<comment type="caution">
    <text evidence="2">The sequence shown here is derived from an EMBL/GenBank/DDBJ whole genome shotgun (WGS) entry which is preliminary data.</text>
</comment>
<keyword evidence="1" id="KW-1133">Transmembrane helix</keyword>
<keyword evidence="3" id="KW-1185">Reference proteome</keyword>
<organism evidence="2 3">
    <name type="scientific">Penicillium solitum</name>
    <dbReference type="NCBI Taxonomy" id="60172"/>
    <lineage>
        <taxon>Eukaryota</taxon>
        <taxon>Fungi</taxon>
        <taxon>Dikarya</taxon>
        <taxon>Ascomycota</taxon>
        <taxon>Pezizomycotina</taxon>
        <taxon>Eurotiomycetes</taxon>
        <taxon>Eurotiomycetidae</taxon>
        <taxon>Eurotiales</taxon>
        <taxon>Aspergillaceae</taxon>
        <taxon>Penicillium</taxon>
    </lineage>
</organism>
<evidence type="ECO:0000313" key="3">
    <source>
        <dbReference type="Proteomes" id="UP000191612"/>
    </source>
</evidence>
<evidence type="ECO:0000313" key="2">
    <source>
        <dbReference type="EMBL" id="OQE01875.1"/>
    </source>
</evidence>
<dbReference type="AlphaFoldDB" id="A0A1V6RJ92"/>
<feature type="transmembrane region" description="Helical" evidence="1">
    <location>
        <begin position="6"/>
        <end position="32"/>
    </location>
</feature>
<protein>
    <submittedName>
        <fullName evidence="2">Uncharacterized protein</fullName>
    </submittedName>
</protein>
<proteinExistence type="predicted"/>